<comment type="similarity">
    <text evidence="2">Belongs to the GORASP family.</text>
</comment>
<evidence type="ECO:0000256" key="5">
    <source>
        <dbReference type="ARBA" id="ARBA00023136"/>
    </source>
</evidence>
<feature type="domain" description="PDZ GRASP-type" evidence="7">
    <location>
        <begin position="105"/>
        <end position="195"/>
    </location>
</feature>
<feature type="region of interest" description="Disordered" evidence="6">
    <location>
        <begin position="191"/>
        <end position="216"/>
    </location>
</feature>
<dbReference type="Proteomes" id="UP001651158">
    <property type="component" value="Unassembled WGS sequence"/>
</dbReference>
<evidence type="ECO:0000256" key="6">
    <source>
        <dbReference type="SAM" id="MobiDB-lite"/>
    </source>
</evidence>
<sequence>MFTSIYKFCRCSDIRVQDGSPGQKAGLEAFFDFIVSVGDIRLQQDNESIKDVLARYKDTPMRLEVYSSKTQEFREVTLIPTSDWGGQGLLGLSIRYCSFKGASENVWHVLEISPGSPAAMAGLQPFTDYIIGTDALLNDSEDFFSVVEAHNGQPLRLYVYNSTTDQCREVSHVHPPGANAASGASISIAMPNNELPANQPTLPSQRSPLYNAACPPPPSSLSPSVVALQYSPTELANGPPPHPPPAYPSVESIGGVALSPPAPLPSNLFEGIKLTPPSTPPTLVVPPTDQHEASIESLPPVPTTSPPMSVGAQQQMTPPPPPPPLQASLTSTFSPPPQPPMPLQMQSAVPAPTPAFSSPLIPTTNIAPPGMPPISVQMPPTDFLTGQPLPP</sequence>
<reference evidence="8 9" key="1">
    <citation type="journal article" date="2022" name="Front. Cell. Infect. Microbiol.">
        <title>The Genomes of Two Strains of Taenia crassiceps the Animal Model for the Study of Human Cysticercosis.</title>
        <authorList>
            <person name="Bobes R.J."/>
            <person name="Estrada K."/>
            <person name="Rios-Valencia D.G."/>
            <person name="Calderon-Gallegos A."/>
            <person name="de la Torre P."/>
            <person name="Carrero J.C."/>
            <person name="Sanchez-Flores A."/>
            <person name="Laclette J.P."/>
        </authorList>
    </citation>
    <scope>NUCLEOTIDE SEQUENCE [LARGE SCALE GENOMIC DNA]</scope>
    <source>
        <strain evidence="8">WFUcys</strain>
    </source>
</reference>
<keyword evidence="9" id="KW-1185">Reference proteome</keyword>
<gene>
    <name evidence="8" type="ORF">TcWFU_007209</name>
</gene>
<dbReference type="InterPro" id="IPR007583">
    <property type="entry name" value="GRASP55_65"/>
</dbReference>
<evidence type="ECO:0000256" key="3">
    <source>
        <dbReference type="ARBA" id="ARBA00022737"/>
    </source>
</evidence>
<keyword evidence="3" id="KW-0677">Repeat</keyword>
<evidence type="ECO:0000256" key="2">
    <source>
        <dbReference type="ARBA" id="ARBA00007144"/>
    </source>
</evidence>
<dbReference type="Gene3D" id="2.30.42.10">
    <property type="match status" value="2"/>
</dbReference>
<feature type="region of interest" description="Disordered" evidence="6">
    <location>
        <begin position="269"/>
        <end position="391"/>
    </location>
</feature>
<accession>A0ABR4Q126</accession>
<keyword evidence="5" id="KW-0472">Membrane</keyword>
<keyword evidence="4" id="KW-0333">Golgi apparatus</keyword>
<comment type="caution">
    <text evidence="8">The sequence shown here is derived from an EMBL/GenBank/DDBJ whole genome shotgun (WGS) entry which is preliminary data.</text>
</comment>
<dbReference type="Pfam" id="PF04495">
    <property type="entry name" value="GRASP55_65"/>
    <property type="match status" value="1"/>
</dbReference>
<evidence type="ECO:0000313" key="9">
    <source>
        <dbReference type="Proteomes" id="UP001651158"/>
    </source>
</evidence>
<proteinExistence type="inferred from homology"/>
<dbReference type="PROSITE" id="PS51865">
    <property type="entry name" value="PDZ_GRASP"/>
    <property type="match status" value="2"/>
</dbReference>
<evidence type="ECO:0000256" key="1">
    <source>
        <dbReference type="ARBA" id="ARBA00004394"/>
    </source>
</evidence>
<protein>
    <submittedName>
        <fullName evidence="8">Golgi reassembly-stacking protein 2</fullName>
    </submittedName>
</protein>
<dbReference type="InterPro" id="IPR024958">
    <property type="entry name" value="GRASP_PDZ"/>
</dbReference>
<dbReference type="InterPro" id="IPR036034">
    <property type="entry name" value="PDZ_sf"/>
</dbReference>
<comment type="subcellular location">
    <subcellularLocation>
        <location evidence="1">Golgi apparatus membrane</location>
    </subcellularLocation>
</comment>
<evidence type="ECO:0000256" key="4">
    <source>
        <dbReference type="ARBA" id="ARBA00023034"/>
    </source>
</evidence>
<dbReference type="EMBL" id="JAKROA010000019">
    <property type="protein sequence ID" value="KAL5103271.1"/>
    <property type="molecule type" value="Genomic_DNA"/>
</dbReference>
<organism evidence="8 9">
    <name type="scientific">Taenia crassiceps</name>
    <dbReference type="NCBI Taxonomy" id="6207"/>
    <lineage>
        <taxon>Eukaryota</taxon>
        <taxon>Metazoa</taxon>
        <taxon>Spiralia</taxon>
        <taxon>Lophotrochozoa</taxon>
        <taxon>Platyhelminthes</taxon>
        <taxon>Cestoda</taxon>
        <taxon>Eucestoda</taxon>
        <taxon>Cyclophyllidea</taxon>
        <taxon>Taeniidae</taxon>
        <taxon>Taenia</taxon>
    </lineage>
</organism>
<dbReference type="SUPFAM" id="SSF50156">
    <property type="entry name" value="PDZ domain-like"/>
    <property type="match status" value="1"/>
</dbReference>
<dbReference type="PANTHER" id="PTHR12893:SF0">
    <property type="entry name" value="GRASP65"/>
    <property type="match status" value="1"/>
</dbReference>
<evidence type="ECO:0000313" key="8">
    <source>
        <dbReference type="EMBL" id="KAL5103271.1"/>
    </source>
</evidence>
<feature type="compositionally biased region" description="Polar residues" evidence="6">
    <location>
        <begin position="195"/>
        <end position="208"/>
    </location>
</feature>
<name>A0ABR4Q126_9CEST</name>
<dbReference type="PANTHER" id="PTHR12893">
    <property type="entry name" value="GOLGI REASSEMBLY STACKING PROTEIN GRASP"/>
    <property type="match status" value="1"/>
</dbReference>
<evidence type="ECO:0000259" key="7">
    <source>
        <dbReference type="PROSITE" id="PS51865"/>
    </source>
</evidence>
<feature type="domain" description="PDZ GRASP-type" evidence="7">
    <location>
        <begin position="9"/>
        <end position="99"/>
    </location>
</feature>